<dbReference type="OrthoDB" id="194386at2759"/>
<dbReference type="PANTHER" id="PTHR14614:SF130">
    <property type="entry name" value="PROTEIN-LYSINE N-METHYLTRANSFERASE EEF2KMT"/>
    <property type="match status" value="1"/>
</dbReference>
<reference evidence="1" key="1">
    <citation type="submission" date="2014-05" db="EMBL/GenBank/DDBJ databases">
        <authorList>
            <person name="Chronopoulou M."/>
        </authorList>
    </citation>
    <scope>NUCLEOTIDE SEQUENCE</scope>
    <source>
        <tissue evidence="1">Whole organism</tissue>
    </source>
</reference>
<dbReference type="PANTHER" id="PTHR14614">
    <property type="entry name" value="HEPATOCELLULAR CARCINOMA-ASSOCIATED ANTIGEN"/>
    <property type="match status" value="1"/>
</dbReference>
<dbReference type="InterPro" id="IPR019410">
    <property type="entry name" value="Methyltransf_16"/>
</dbReference>
<dbReference type="GO" id="GO:0032991">
    <property type="term" value="C:protein-containing complex"/>
    <property type="evidence" value="ECO:0007669"/>
    <property type="project" value="TreeGrafter"/>
</dbReference>
<dbReference type="InterPro" id="IPR029063">
    <property type="entry name" value="SAM-dependent_MTases_sf"/>
</dbReference>
<accession>A0A0K2U9L6</accession>
<sequence length="323" mass="36426">MVKVVICFSFSSLLVVIKKGMEKELIRAFFRWWKYPSIEIPSCYEESLSLQRAFLDQTINSPIYKKYPIPKMKAINFLKRFALAIEDSHHGAEVLTELYDLILSSDLVDGEYRTYWPENLSHHHLTLIEDQNLITSGTTGLRTWPAALALSDYIIVQGNSILIDRNVVELGSGTGYLGLSLAKTKLPQSVILTDCHPRVLSILSLNSSINGDIATVQELNWSTSPSMEKPHLVVGSDVVFDPSVLKDLCNTLSFLMMSGGEAYVACTERNEATLNEFESEIERVGLSKKVVEICQDKDYRVNDGDPHLPIRIYHIERLKDVKS</sequence>
<dbReference type="AlphaFoldDB" id="A0A0K2U9L6"/>
<dbReference type="CDD" id="cd02440">
    <property type="entry name" value="AdoMet_MTases"/>
    <property type="match status" value="1"/>
</dbReference>
<dbReference type="EMBL" id="HACA01017553">
    <property type="protein sequence ID" value="CDW34914.1"/>
    <property type="molecule type" value="Transcribed_RNA"/>
</dbReference>
<dbReference type="SUPFAM" id="SSF53335">
    <property type="entry name" value="S-adenosyl-L-methionine-dependent methyltransferases"/>
    <property type="match status" value="1"/>
</dbReference>
<name>A0A0K2U9L6_LEPSM</name>
<proteinExistence type="predicted"/>
<protein>
    <submittedName>
        <fullName evidence="1">Protein FAM86Alike [Bombyx mori]</fullName>
    </submittedName>
</protein>
<dbReference type="Gene3D" id="3.40.50.150">
    <property type="entry name" value="Vaccinia Virus protein VP39"/>
    <property type="match status" value="1"/>
</dbReference>
<evidence type="ECO:0000313" key="1">
    <source>
        <dbReference type="EMBL" id="CDW34914.1"/>
    </source>
</evidence>
<dbReference type="Pfam" id="PF10294">
    <property type="entry name" value="Methyltransf_16"/>
    <property type="match status" value="1"/>
</dbReference>
<organism evidence="1">
    <name type="scientific">Lepeophtheirus salmonis</name>
    <name type="common">Salmon louse</name>
    <name type="synonym">Caligus salmonis</name>
    <dbReference type="NCBI Taxonomy" id="72036"/>
    <lineage>
        <taxon>Eukaryota</taxon>
        <taxon>Metazoa</taxon>
        <taxon>Ecdysozoa</taxon>
        <taxon>Arthropoda</taxon>
        <taxon>Crustacea</taxon>
        <taxon>Multicrustacea</taxon>
        <taxon>Hexanauplia</taxon>
        <taxon>Copepoda</taxon>
        <taxon>Siphonostomatoida</taxon>
        <taxon>Caligidae</taxon>
        <taxon>Lepeophtheirus</taxon>
    </lineage>
</organism>